<dbReference type="InterPro" id="IPR016187">
    <property type="entry name" value="CTDL_fold"/>
</dbReference>
<reference evidence="1 2" key="1">
    <citation type="submission" date="2021-04" db="EMBL/GenBank/DDBJ databases">
        <authorList>
            <person name="Bliznina A."/>
        </authorList>
    </citation>
    <scope>NUCLEOTIDE SEQUENCE [LARGE SCALE GENOMIC DNA]</scope>
</reference>
<name>A0ABN7T3Q8_OIKDI</name>
<dbReference type="Proteomes" id="UP001158576">
    <property type="component" value="Chromosome 2"/>
</dbReference>
<proteinExistence type="predicted"/>
<dbReference type="Gene3D" id="3.10.100.10">
    <property type="entry name" value="Mannose-Binding Protein A, subunit A"/>
    <property type="match status" value="2"/>
</dbReference>
<gene>
    <name evidence="1" type="ORF">OKIOD_LOCUS13494</name>
</gene>
<evidence type="ECO:0000313" key="1">
    <source>
        <dbReference type="EMBL" id="CAG5110316.1"/>
    </source>
</evidence>
<dbReference type="InterPro" id="IPR016186">
    <property type="entry name" value="C-type_lectin-like/link_sf"/>
</dbReference>
<keyword evidence="2" id="KW-1185">Reference proteome</keyword>
<protein>
    <submittedName>
        <fullName evidence="1">Oidioi.mRNA.OKI2018_I69.chr2.g4729.t1.cds</fullName>
    </submittedName>
</protein>
<organism evidence="1 2">
    <name type="scientific">Oikopleura dioica</name>
    <name type="common">Tunicate</name>
    <dbReference type="NCBI Taxonomy" id="34765"/>
    <lineage>
        <taxon>Eukaryota</taxon>
        <taxon>Metazoa</taxon>
        <taxon>Chordata</taxon>
        <taxon>Tunicata</taxon>
        <taxon>Appendicularia</taxon>
        <taxon>Copelata</taxon>
        <taxon>Oikopleuridae</taxon>
        <taxon>Oikopleura</taxon>
    </lineage>
</organism>
<dbReference type="EMBL" id="OU015567">
    <property type="protein sequence ID" value="CAG5110316.1"/>
    <property type="molecule type" value="Genomic_DNA"/>
</dbReference>
<sequence length="654" mass="74158">MKVSPFVAIFANSSNADFFKFWGDADVFAYQVRESFPRPGLGRRFLKKYDEVQQIVRYFQLAGVCESSITSPTHEPAQNFDAVFDSRASPSTNIEALANLLERWIESYACVDDSGADDYEAVQQSLLEMRKIAKKPANQDQDVSYHISEEKMTYNQALAYCFAHDMWLADPQNWEEQSEVIENMTISNYVWFDSWKARENECWVQKYFSASGPGGVVKEGLWAGAVDCNDKNYAICQSGQIRVTATTTTTTTTTKTSTTTTTEPPPKICVEFRNIAIFASSTSAGFFEFWGEANLFAYQVRESLPRPGLGRRFLEKYDEVKQVVRFFQFEGNCESTITSPTHEPAQSFAAIFDSRASPSTNIEALVNRLEWWIESYACVDDSSADDYEAVQQSLLEMKKIAKKPVNQDQDVSYHISDEKMSYNQARAYCFANDMWLADPQNWEEQSEIIDNMTINNYVWFDSWKARENECWVQQYFTASGPGGFVKEGLWAGAVDCDNKNYAICQSGQIRVTATTTTTTTTTATSTTTTEPPPKTCKGIMKAIFAGLILFAVETAAKREFTAFQLAVRQERRETAKTMICDGVPVFDENIDNGLLWHCKKMPRVKHMERGWCRPRCAARKTSRTGPKRIRCDKELGWVNKADNSIISPSDIFCS</sequence>
<dbReference type="SUPFAM" id="SSF56436">
    <property type="entry name" value="C-type lectin-like"/>
    <property type="match status" value="2"/>
</dbReference>
<accession>A0ABN7T3Q8</accession>
<evidence type="ECO:0000313" key="2">
    <source>
        <dbReference type="Proteomes" id="UP001158576"/>
    </source>
</evidence>